<dbReference type="RefSeq" id="WP_216415424.1">
    <property type="nucleotide sequence ID" value="NZ_JAHLQK010000002.1"/>
</dbReference>
<evidence type="ECO:0000256" key="1">
    <source>
        <dbReference type="SAM" id="Phobius"/>
    </source>
</evidence>
<sequence length="159" mass="18188">MNFKNNKKLFNILKIIIIIILIISLSNVLIRCTIDYLVDELEPLNFGVIELPNLYAVHKISASNRVIVKISNPEATGGDIIIRADIREIGWNDRFVIYKRVSIDGLPAEVGIIDTEENEVYILPNGNIEEKLYELNVTEEIKLEKVENFFSETKGDRNN</sequence>
<dbReference type="Proteomes" id="UP000779508">
    <property type="component" value="Unassembled WGS sequence"/>
</dbReference>
<keyword evidence="1" id="KW-0812">Transmembrane</keyword>
<reference evidence="2 3" key="1">
    <citation type="submission" date="2021-06" db="EMBL/GenBank/DDBJ databases">
        <authorList>
            <person name="Sun Q."/>
            <person name="Li D."/>
        </authorList>
    </citation>
    <scope>NUCLEOTIDE SEQUENCE [LARGE SCALE GENOMIC DNA]</scope>
    <source>
        <strain evidence="2 3">MSJ-5</strain>
    </source>
</reference>
<comment type="caution">
    <text evidence="2">The sequence shown here is derived from an EMBL/GenBank/DDBJ whole genome shotgun (WGS) entry which is preliminary data.</text>
</comment>
<gene>
    <name evidence="2" type="ORF">KQI88_05860</name>
</gene>
<evidence type="ECO:0000313" key="3">
    <source>
        <dbReference type="Proteomes" id="UP000779508"/>
    </source>
</evidence>
<proteinExistence type="predicted"/>
<keyword evidence="1" id="KW-0472">Membrane</keyword>
<keyword evidence="1" id="KW-1133">Transmembrane helix</keyword>
<organism evidence="2 3">
    <name type="scientific">Alkaliphilus flagellatus</name>
    <dbReference type="NCBI Taxonomy" id="2841507"/>
    <lineage>
        <taxon>Bacteria</taxon>
        <taxon>Bacillati</taxon>
        <taxon>Bacillota</taxon>
        <taxon>Clostridia</taxon>
        <taxon>Peptostreptococcales</taxon>
        <taxon>Natronincolaceae</taxon>
        <taxon>Alkaliphilus</taxon>
    </lineage>
</organism>
<protein>
    <submittedName>
        <fullName evidence="2">Uncharacterized protein</fullName>
    </submittedName>
</protein>
<feature type="transmembrane region" description="Helical" evidence="1">
    <location>
        <begin position="12"/>
        <end position="30"/>
    </location>
</feature>
<name>A0ABS6G167_9FIRM</name>
<accession>A0ABS6G167</accession>
<dbReference type="EMBL" id="JAHLQK010000002">
    <property type="protein sequence ID" value="MBU5675934.1"/>
    <property type="molecule type" value="Genomic_DNA"/>
</dbReference>
<evidence type="ECO:0000313" key="2">
    <source>
        <dbReference type="EMBL" id="MBU5675934.1"/>
    </source>
</evidence>
<keyword evidence="3" id="KW-1185">Reference proteome</keyword>